<dbReference type="AlphaFoldDB" id="A0A8S1EDK7"/>
<dbReference type="SMART" id="SM00315">
    <property type="entry name" value="RGS"/>
    <property type="match status" value="1"/>
</dbReference>
<dbReference type="InterPro" id="IPR044926">
    <property type="entry name" value="RGS_subdomain_2"/>
</dbReference>
<feature type="compositionally biased region" description="Acidic residues" evidence="1">
    <location>
        <begin position="42"/>
        <end position="53"/>
    </location>
</feature>
<proteinExistence type="predicted"/>
<protein>
    <recommendedName>
        <fullName evidence="6">RGS domain-containing protein</fullName>
    </recommendedName>
</protein>
<dbReference type="Gene3D" id="1.10.167.10">
    <property type="entry name" value="Regulator of G-protein Signalling 4, domain 2"/>
    <property type="match status" value="1"/>
</dbReference>
<dbReference type="FunFam" id="1.10.167.10:FF:000001">
    <property type="entry name" value="Putative regulator of g-protein signaling 12"/>
    <property type="match status" value="1"/>
</dbReference>
<feature type="domain" description="RGS" evidence="3">
    <location>
        <begin position="694"/>
        <end position="812"/>
    </location>
</feature>
<dbReference type="PROSITE" id="PS50132">
    <property type="entry name" value="RGS"/>
    <property type="match status" value="1"/>
</dbReference>
<feature type="region of interest" description="Disordered" evidence="1">
    <location>
        <begin position="629"/>
        <end position="654"/>
    </location>
</feature>
<accession>A0A8S1EDK7</accession>
<feature type="region of interest" description="Disordered" evidence="1">
    <location>
        <begin position="30"/>
        <end position="70"/>
    </location>
</feature>
<dbReference type="Gene3D" id="2.60.40.150">
    <property type="entry name" value="C2 domain"/>
    <property type="match status" value="1"/>
</dbReference>
<dbReference type="InterPro" id="IPR035892">
    <property type="entry name" value="C2_domain_sf"/>
</dbReference>
<dbReference type="InterPro" id="IPR036305">
    <property type="entry name" value="RGS_sf"/>
</dbReference>
<keyword evidence="5" id="KW-1185">Reference proteome</keyword>
<dbReference type="OrthoDB" id="196547at2759"/>
<feature type="region of interest" description="Disordered" evidence="1">
    <location>
        <begin position="179"/>
        <end position="201"/>
    </location>
</feature>
<dbReference type="Proteomes" id="UP000494206">
    <property type="component" value="Unassembled WGS sequence"/>
</dbReference>
<evidence type="ECO:0008006" key="6">
    <source>
        <dbReference type="Google" id="ProtNLM"/>
    </source>
</evidence>
<evidence type="ECO:0000259" key="2">
    <source>
        <dbReference type="PROSITE" id="PS50004"/>
    </source>
</evidence>
<dbReference type="InterPro" id="IPR000008">
    <property type="entry name" value="C2_dom"/>
</dbReference>
<name>A0A8S1EDK7_9PELO</name>
<dbReference type="PRINTS" id="PR01301">
    <property type="entry name" value="RGSPROTEIN"/>
</dbReference>
<dbReference type="Pfam" id="PF00168">
    <property type="entry name" value="C2"/>
    <property type="match status" value="1"/>
</dbReference>
<organism evidence="4 5">
    <name type="scientific">Caenorhabditis bovis</name>
    <dbReference type="NCBI Taxonomy" id="2654633"/>
    <lineage>
        <taxon>Eukaryota</taxon>
        <taxon>Metazoa</taxon>
        <taxon>Ecdysozoa</taxon>
        <taxon>Nematoda</taxon>
        <taxon>Chromadorea</taxon>
        <taxon>Rhabditida</taxon>
        <taxon>Rhabditina</taxon>
        <taxon>Rhabditomorpha</taxon>
        <taxon>Rhabditoidea</taxon>
        <taxon>Rhabditidae</taxon>
        <taxon>Peloderinae</taxon>
        <taxon>Caenorhabditis</taxon>
    </lineage>
</organism>
<feature type="compositionally biased region" description="Polar residues" evidence="1">
    <location>
        <begin position="629"/>
        <end position="641"/>
    </location>
</feature>
<evidence type="ECO:0000256" key="1">
    <source>
        <dbReference type="SAM" id="MobiDB-lite"/>
    </source>
</evidence>
<dbReference type="InterPro" id="IPR016137">
    <property type="entry name" value="RGS"/>
</dbReference>
<dbReference type="PROSITE" id="PS50004">
    <property type="entry name" value="C2"/>
    <property type="match status" value="1"/>
</dbReference>
<dbReference type="SUPFAM" id="SSF49562">
    <property type="entry name" value="C2 domain (Calcium/lipid-binding domain, CaLB)"/>
    <property type="match status" value="1"/>
</dbReference>
<feature type="domain" description="C2" evidence="2">
    <location>
        <begin position="301"/>
        <end position="443"/>
    </location>
</feature>
<dbReference type="CDD" id="cd00030">
    <property type="entry name" value="C2"/>
    <property type="match status" value="1"/>
</dbReference>
<reference evidence="4 5" key="1">
    <citation type="submission" date="2020-04" db="EMBL/GenBank/DDBJ databases">
        <authorList>
            <person name="Laetsch R D."/>
            <person name="Stevens L."/>
            <person name="Kumar S."/>
            <person name="Blaxter L. M."/>
        </authorList>
    </citation>
    <scope>NUCLEOTIDE SEQUENCE [LARGE SCALE GENOMIC DNA]</scope>
</reference>
<evidence type="ECO:0000259" key="3">
    <source>
        <dbReference type="PROSITE" id="PS50132"/>
    </source>
</evidence>
<feature type="region of interest" description="Disordered" evidence="1">
    <location>
        <begin position="568"/>
        <end position="590"/>
    </location>
</feature>
<gene>
    <name evidence="4" type="ORF">CBOVIS_LOCUS3132</name>
</gene>
<dbReference type="Pfam" id="PF00615">
    <property type="entry name" value="RGS"/>
    <property type="match status" value="1"/>
</dbReference>
<dbReference type="EMBL" id="CADEPM010000002">
    <property type="protein sequence ID" value="CAB3400129.1"/>
    <property type="molecule type" value="Genomic_DNA"/>
</dbReference>
<feature type="compositionally biased region" description="Polar residues" evidence="1">
    <location>
        <begin position="54"/>
        <end position="67"/>
    </location>
</feature>
<dbReference type="PANTHER" id="PTHR10845">
    <property type="entry name" value="REGULATOR OF G PROTEIN SIGNALING"/>
    <property type="match status" value="1"/>
</dbReference>
<sequence>MHNNHVRLNLHKYKTAGMCQFNIDKLSDDDDDDFDEHSSEFEFSDSNESDSYQDTESTGPSEATTDEMQYDRMRAPVLGITAQSRRMSLDLQQHRKSRPSQPSMAPRHPYYQSYDDLRHNGDELYSKIERRDGREYRSREYLREKREPFRQPRQPTISNYRGSRGLDMIEELSPIRSDSLSTVSNEVPPMPPSLRSNSEWNPQLTSTTTSFQPLMPLLPKTNPHIGPKLMCSTPRDSGKENNYNRRCLRNKQMEKYGKPESFSVDSDGSPIPWNEPNFQNIPTANTISRPEHYGLPSALAKNLSINGILFLSMSLCSRRLTINIQKGVYFRDMSQSQVCSYVRAELRHRSKSHSHPKRHCASSLARQTRYEETYRTRLVTTTNRPNFQETFKFKLSENCGRDYLVLTVYAMDASDTQRKKVLGCMAFPISRLLKKARQVNADYFYYSPETENMAEEIEINNEGYFLLDPKYGEKRNLPQSKVKRQTYYNDPTLSGTSGSSFNSQGKMTAASSRLSVPNEMTMGDYYCTTGDLHIRQNPNHLDYTSASSSTNGSSAAEKIIPFHRAPVPSITTTTSENTSDDGRSVMSPNEKTNKVDYHYLCPEDGGVYGAGPILSSGLSVRRAASFTFSPKNSSAKNNLRPQQLRESDENPKEKRKLFGPISKTLSYLRNKMDTALSTSSLYPTKEEVRQWETCFESLLTNKFGCALFRQFLKKEFSDENVDFWLECEEFKKMKDGKKSTTQKAMEIYNLFVAEHAPKEVNLDSDTRAATKAALENGCRTDTFSLAQNRVEQLMSKDSYRRFLRDRLFLDLLESYEDENAPSSSKEK</sequence>
<dbReference type="SMART" id="SM00239">
    <property type="entry name" value="C2"/>
    <property type="match status" value="1"/>
</dbReference>
<evidence type="ECO:0000313" key="5">
    <source>
        <dbReference type="Proteomes" id="UP000494206"/>
    </source>
</evidence>
<dbReference type="PANTHER" id="PTHR10845:SF259">
    <property type="entry name" value="RGS DOMAIN-CONTAINING PROTEIN-RELATED"/>
    <property type="match status" value="1"/>
</dbReference>
<feature type="compositionally biased region" description="Basic and acidic residues" evidence="1">
    <location>
        <begin position="643"/>
        <end position="652"/>
    </location>
</feature>
<feature type="region of interest" description="Disordered" evidence="1">
    <location>
        <begin position="89"/>
        <end position="117"/>
    </location>
</feature>
<comment type="caution">
    <text evidence="4">The sequence shown here is derived from an EMBL/GenBank/DDBJ whole genome shotgun (WGS) entry which is preliminary data.</text>
</comment>
<evidence type="ECO:0000313" key="4">
    <source>
        <dbReference type="EMBL" id="CAB3400129.1"/>
    </source>
</evidence>
<dbReference type="SUPFAM" id="SSF48097">
    <property type="entry name" value="Regulator of G-protein signaling, RGS"/>
    <property type="match status" value="1"/>
</dbReference>